<dbReference type="VEuPathDB" id="FungiDB:SeMB42_g06401"/>
<dbReference type="PROSITE" id="PS51385">
    <property type="entry name" value="YJEF_N"/>
    <property type="match status" value="1"/>
</dbReference>
<accession>A0A507CI95</accession>
<dbReference type="Pfam" id="PF03853">
    <property type="entry name" value="YjeF_N"/>
    <property type="match status" value="1"/>
</dbReference>
<dbReference type="GO" id="GO:0033962">
    <property type="term" value="P:P-body assembly"/>
    <property type="evidence" value="ECO:0007669"/>
    <property type="project" value="TreeGrafter"/>
</dbReference>
<feature type="region of interest" description="Disordered" evidence="5">
    <location>
        <begin position="71"/>
        <end position="131"/>
    </location>
</feature>
<dbReference type="PROSITE" id="PS51512">
    <property type="entry name" value="DFDF"/>
    <property type="match status" value="1"/>
</dbReference>
<evidence type="ECO:0000256" key="3">
    <source>
        <dbReference type="ARBA" id="ARBA00015797"/>
    </source>
</evidence>
<dbReference type="GO" id="GO:0000932">
    <property type="term" value="C:P-body"/>
    <property type="evidence" value="ECO:0007669"/>
    <property type="project" value="UniProtKB-SubCell"/>
</dbReference>
<gene>
    <name evidence="9" type="ORF">SeLEV6574_g05863</name>
    <name evidence="8" type="ORF">SeMB42_g06401</name>
</gene>
<keyword evidence="10" id="KW-1185">Reference proteome</keyword>
<feature type="region of interest" description="Disordered" evidence="5">
    <location>
        <begin position="226"/>
        <end position="276"/>
    </location>
</feature>
<keyword evidence="4" id="KW-0963">Cytoplasm</keyword>
<dbReference type="SUPFAM" id="SSF64153">
    <property type="entry name" value="YjeF N-terminal domain-like"/>
    <property type="match status" value="1"/>
</dbReference>
<evidence type="ECO:0000313" key="11">
    <source>
        <dbReference type="Proteomes" id="UP000320475"/>
    </source>
</evidence>
<dbReference type="GO" id="GO:0003729">
    <property type="term" value="F:mRNA binding"/>
    <property type="evidence" value="ECO:0007669"/>
    <property type="project" value="TreeGrafter"/>
</dbReference>
<protein>
    <recommendedName>
        <fullName evidence="3">Enhancer of mRNA-decapping protein 3</fullName>
    </recommendedName>
</protein>
<dbReference type="InterPro" id="IPR019050">
    <property type="entry name" value="FDF_dom"/>
</dbReference>
<dbReference type="EMBL" id="QEAM01000296">
    <property type="protein sequence ID" value="TPX41916.1"/>
    <property type="molecule type" value="Genomic_DNA"/>
</dbReference>
<evidence type="ECO:0000256" key="4">
    <source>
        <dbReference type="ARBA" id="ARBA00022490"/>
    </source>
</evidence>
<name>A0A507CI95_9FUNG</name>
<dbReference type="InterPro" id="IPR025762">
    <property type="entry name" value="DFDF"/>
</dbReference>
<sequence>MAPSYVGMRVRLTLNTGAILEGVVKEVDSTSGSIEVEGVTLNFKGTVRDLGPQRVSATKIFDLQFVTDENTNQSTIGGSSSQSYNGKPGTSKPIAISEKTDLKREKSVTTSPNQPTKLQRSSPSQPPRHYDVEGTIDFEEYQSPPPPAKAPQMYDKRKPFSTYSGGNGQVKAHRSQGFSRSKAKNRYAEDFDFQASLNRFDKEKIFAEIRQSDDVDPDTLLVSLNKVKKLQQSPSPTSTTSDPQRKLGHRENVLESSTPTEPSSEDTGTDGLISPVNELDESFEDPYRRRRESRHSFYAPPMAKRPSMVFVRPDFKTPSNVKVPCLTPTEYSLLESICLTDTGPSLEQLIEGGGRETATIVLQALGGSRRFTSRNHNAKPYVIVFCGNSTRVGAIGLAAARHLANHECRVDVLVLGSESDVTNSVAMQTKMLQHTGANRIKSDVTSLPSTSQASPDLVIDAILGADLSPSHIPDLLSRAAVNDAITWIANLSKSPVCSLECPSGLGGPNTHHGISSDAMVESIKARWTIAFGVPMSVLGSPRANDRSPGGSGSNLVGEVLLVDVGFPKAAFSRFVKKTSKTKQPSQDVKYVPCFNDKFIVGIELV</sequence>
<dbReference type="Proteomes" id="UP000320475">
    <property type="component" value="Unassembled WGS sequence"/>
</dbReference>
<dbReference type="PANTHER" id="PTHR13612">
    <property type="entry name" value="ENHANCER OF MRNA-DECAPPING PROTEIN 3"/>
    <property type="match status" value="1"/>
</dbReference>
<feature type="compositionally biased region" description="Polar residues" evidence="5">
    <location>
        <begin position="108"/>
        <end position="123"/>
    </location>
</feature>
<organism evidence="8 10">
    <name type="scientific">Synchytrium endobioticum</name>
    <dbReference type="NCBI Taxonomy" id="286115"/>
    <lineage>
        <taxon>Eukaryota</taxon>
        <taxon>Fungi</taxon>
        <taxon>Fungi incertae sedis</taxon>
        <taxon>Chytridiomycota</taxon>
        <taxon>Chytridiomycota incertae sedis</taxon>
        <taxon>Chytridiomycetes</taxon>
        <taxon>Synchytriales</taxon>
        <taxon>Synchytriaceae</taxon>
        <taxon>Synchytrium</taxon>
    </lineage>
</organism>
<feature type="domain" description="DFDF" evidence="7">
    <location>
        <begin position="179"/>
        <end position="215"/>
    </location>
</feature>
<feature type="compositionally biased region" description="Polar residues" evidence="5">
    <location>
        <begin position="71"/>
        <end position="85"/>
    </location>
</feature>
<dbReference type="STRING" id="286115.A0A507CI95"/>
<comment type="caution">
    <text evidence="8">The sequence shown here is derived from an EMBL/GenBank/DDBJ whole genome shotgun (WGS) entry which is preliminary data.</text>
</comment>
<feature type="compositionally biased region" description="Low complexity" evidence="5">
    <location>
        <begin position="231"/>
        <end position="242"/>
    </location>
</feature>
<evidence type="ECO:0000313" key="9">
    <source>
        <dbReference type="EMBL" id="TPX41916.1"/>
    </source>
</evidence>
<dbReference type="InterPro" id="IPR004443">
    <property type="entry name" value="YjeF_N_dom"/>
</dbReference>
<feature type="compositionally biased region" description="Basic and acidic residues" evidence="5">
    <location>
        <begin position="243"/>
        <end position="253"/>
    </location>
</feature>
<dbReference type="SMART" id="SM01199">
    <property type="entry name" value="FDF"/>
    <property type="match status" value="1"/>
</dbReference>
<evidence type="ECO:0000256" key="2">
    <source>
        <dbReference type="ARBA" id="ARBA00006610"/>
    </source>
</evidence>
<feature type="domain" description="YjeF N-terminal" evidence="6">
    <location>
        <begin position="331"/>
        <end position="572"/>
    </location>
</feature>
<reference evidence="10 11" key="1">
    <citation type="journal article" date="2019" name="Sci. Rep.">
        <title>Comparative genomics of chytrid fungi reveal insights into the obligate biotrophic and pathogenic lifestyle of Synchytrium endobioticum.</title>
        <authorList>
            <person name="van de Vossenberg B.T.L.H."/>
            <person name="Warris S."/>
            <person name="Nguyen H.D.T."/>
            <person name="van Gent-Pelzer M.P.E."/>
            <person name="Joly D.L."/>
            <person name="van de Geest H.C."/>
            <person name="Bonants P.J.M."/>
            <person name="Smith D.S."/>
            <person name="Levesque C.A."/>
            <person name="van der Lee T.A.J."/>
        </authorList>
    </citation>
    <scope>NUCLEOTIDE SEQUENCE [LARGE SCALE GENOMIC DNA]</scope>
    <source>
        <strain evidence="9 11">LEV6574</strain>
        <strain evidence="8 10">MB42</strain>
    </source>
</reference>
<comment type="similarity">
    <text evidence="2">Belongs to the EDC3 family.</text>
</comment>
<dbReference type="Gene3D" id="3.40.50.10260">
    <property type="entry name" value="YjeF N-terminal domain"/>
    <property type="match status" value="1"/>
</dbReference>
<dbReference type="AlphaFoldDB" id="A0A507CI95"/>
<feature type="region of interest" description="Disordered" evidence="5">
    <location>
        <begin position="162"/>
        <end position="182"/>
    </location>
</feature>
<evidence type="ECO:0000259" key="7">
    <source>
        <dbReference type="PROSITE" id="PS51512"/>
    </source>
</evidence>
<evidence type="ECO:0000313" key="8">
    <source>
        <dbReference type="EMBL" id="TPX39238.1"/>
    </source>
</evidence>
<proteinExistence type="inferred from homology"/>
<dbReference type="PANTHER" id="PTHR13612:SF0">
    <property type="entry name" value="ENHANCER OF MRNA-DECAPPING PROTEIN 3"/>
    <property type="match status" value="1"/>
</dbReference>
<dbReference type="Pfam" id="PF09532">
    <property type="entry name" value="FDF"/>
    <property type="match status" value="1"/>
</dbReference>
<dbReference type="OrthoDB" id="10030313at2759"/>
<dbReference type="Proteomes" id="UP000317494">
    <property type="component" value="Unassembled WGS sequence"/>
</dbReference>
<dbReference type="GO" id="GO:0031087">
    <property type="term" value="P:deadenylation-independent decapping of nuclear-transcribed mRNA"/>
    <property type="evidence" value="ECO:0007669"/>
    <property type="project" value="TreeGrafter"/>
</dbReference>
<dbReference type="InterPro" id="IPR036652">
    <property type="entry name" value="YjeF_N_dom_sf"/>
</dbReference>
<feature type="compositionally biased region" description="Basic and acidic residues" evidence="5">
    <location>
        <begin position="98"/>
        <end position="107"/>
    </location>
</feature>
<evidence type="ECO:0000256" key="1">
    <source>
        <dbReference type="ARBA" id="ARBA00004201"/>
    </source>
</evidence>
<comment type="subcellular location">
    <subcellularLocation>
        <location evidence="1">Cytoplasm</location>
        <location evidence="1">P-body</location>
    </subcellularLocation>
</comment>
<dbReference type="EMBL" id="QEAN01000358">
    <property type="protein sequence ID" value="TPX39238.1"/>
    <property type="molecule type" value="Genomic_DNA"/>
</dbReference>
<evidence type="ECO:0000259" key="6">
    <source>
        <dbReference type="PROSITE" id="PS51385"/>
    </source>
</evidence>
<evidence type="ECO:0000313" key="10">
    <source>
        <dbReference type="Proteomes" id="UP000317494"/>
    </source>
</evidence>
<evidence type="ECO:0000256" key="5">
    <source>
        <dbReference type="SAM" id="MobiDB-lite"/>
    </source>
</evidence>